<gene>
    <name evidence="2" type="ORF">H1164_03385</name>
</gene>
<dbReference type="Pfam" id="PF07819">
    <property type="entry name" value="PGAP1"/>
    <property type="match status" value="1"/>
</dbReference>
<dbReference type="Gene3D" id="3.40.50.1820">
    <property type="entry name" value="alpha/beta hydrolase"/>
    <property type="match status" value="1"/>
</dbReference>
<comment type="caution">
    <text evidence="2">The sequence shown here is derived from an EMBL/GenBank/DDBJ whole genome shotgun (WGS) entry which is preliminary data.</text>
</comment>
<proteinExistence type="predicted"/>
<feature type="domain" description="GPI inositol-deacylase PGAP1-like alpha/beta" evidence="1">
    <location>
        <begin position="102"/>
        <end position="171"/>
    </location>
</feature>
<dbReference type="SUPFAM" id="SSF53474">
    <property type="entry name" value="alpha/beta-Hydrolases"/>
    <property type="match status" value="1"/>
</dbReference>
<dbReference type="GO" id="GO:0016788">
    <property type="term" value="F:hydrolase activity, acting on ester bonds"/>
    <property type="evidence" value="ECO:0007669"/>
    <property type="project" value="InterPro"/>
</dbReference>
<dbReference type="PANTHER" id="PTHR37946">
    <property type="entry name" value="SLL1969 PROTEIN"/>
    <property type="match status" value="1"/>
</dbReference>
<evidence type="ECO:0000313" key="3">
    <source>
        <dbReference type="Proteomes" id="UP000530514"/>
    </source>
</evidence>
<keyword evidence="2" id="KW-0378">Hydrolase</keyword>
<protein>
    <submittedName>
        <fullName evidence="2">Alpha/beta hydrolase</fullName>
    </submittedName>
</protein>
<dbReference type="InterPro" id="IPR012908">
    <property type="entry name" value="PGAP1-ab_dom-like"/>
</dbReference>
<accession>A0A7W1X8E7</accession>
<dbReference type="RefSeq" id="WP_033100498.1">
    <property type="nucleotide sequence ID" value="NZ_JACEIP010000003.1"/>
</dbReference>
<dbReference type="OrthoDB" id="9765872at2"/>
<dbReference type="InterPro" id="IPR029058">
    <property type="entry name" value="AB_hydrolase_fold"/>
</dbReference>
<evidence type="ECO:0000259" key="1">
    <source>
        <dbReference type="Pfam" id="PF07819"/>
    </source>
</evidence>
<dbReference type="EMBL" id="JACEIP010000003">
    <property type="protein sequence ID" value="MBA4541946.1"/>
    <property type="molecule type" value="Genomic_DNA"/>
</dbReference>
<evidence type="ECO:0000313" key="2">
    <source>
        <dbReference type="EMBL" id="MBA4541946.1"/>
    </source>
</evidence>
<organism evidence="2 3">
    <name type="scientific">Thermoactinomyces daqus</name>
    <dbReference type="NCBI Taxonomy" id="1329516"/>
    <lineage>
        <taxon>Bacteria</taxon>
        <taxon>Bacillati</taxon>
        <taxon>Bacillota</taxon>
        <taxon>Bacilli</taxon>
        <taxon>Bacillales</taxon>
        <taxon>Thermoactinomycetaceae</taxon>
        <taxon>Thermoactinomyces</taxon>
    </lineage>
</organism>
<sequence>MKKRWIWCLCILLLFVWGTIPPKKQALPEKNSDLVLIHGFNNRHQWGEAFLNTLVAHWKSGHIYVLYTNRSDRVWTMRINGKIVTFAGENDHQAGNGSIDAQAKIAAHKIDLLQAKYGLDPRFAVIAHSMGGLVARELVYLRPGRVADLVTIASPHHGTPLAREYSWLGMFVHGQAAMADLTPEAVARFNQKYPVQGSSFAKGGHLFTIAGDADGWGNRGWHGELAVGWTLLALKYGSDSDGVVRDGEATIKGAIHVKTFPDDDHLQLIQKPEVAETISSILP</sequence>
<keyword evidence="3" id="KW-1185">Reference proteome</keyword>
<dbReference type="AlphaFoldDB" id="A0A7W1X8E7"/>
<dbReference type="Proteomes" id="UP000530514">
    <property type="component" value="Unassembled WGS sequence"/>
</dbReference>
<dbReference type="PANTHER" id="PTHR37946:SF1">
    <property type="entry name" value="SLL1969 PROTEIN"/>
    <property type="match status" value="1"/>
</dbReference>
<reference evidence="2 3" key="1">
    <citation type="submission" date="2020-07" db="EMBL/GenBank/DDBJ databases">
        <authorList>
            <person name="Feng H."/>
        </authorList>
    </citation>
    <scope>NUCLEOTIDE SEQUENCE [LARGE SCALE GENOMIC DNA]</scope>
    <source>
        <strain evidence="3">s-11</strain>
    </source>
</reference>
<name>A0A7W1X8E7_9BACL</name>